<feature type="region of interest" description="Disordered" evidence="1">
    <location>
        <begin position="62"/>
        <end position="85"/>
    </location>
</feature>
<dbReference type="AlphaFoldDB" id="A0ABD3FEW7"/>
<reference evidence="2 3" key="1">
    <citation type="submission" date="2024-09" db="EMBL/GenBank/DDBJ databases">
        <title>Genome sequencing and assembly of Phytophthora oleae, isolate VK10A, causative agent of rot of olive drupes.</title>
        <authorList>
            <person name="Conti Taguali S."/>
            <person name="Riolo M."/>
            <person name="La Spada F."/>
            <person name="Cacciola S.O."/>
            <person name="Dionisio G."/>
        </authorList>
    </citation>
    <scope>NUCLEOTIDE SEQUENCE [LARGE SCALE GENOMIC DNA]</scope>
    <source>
        <strain evidence="2 3">VK10A</strain>
    </source>
</reference>
<organism evidence="2 3">
    <name type="scientific">Phytophthora oleae</name>
    <dbReference type="NCBI Taxonomy" id="2107226"/>
    <lineage>
        <taxon>Eukaryota</taxon>
        <taxon>Sar</taxon>
        <taxon>Stramenopiles</taxon>
        <taxon>Oomycota</taxon>
        <taxon>Peronosporomycetes</taxon>
        <taxon>Peronosporales</taxon>
        <taxon>Peronosporaceae</taxon>
        <taxon>Phytophthora</taxon>
    </lineage>
</organism>
<dbReference type="EMBL" id="JBIMZQ010000022">
    <property type="protein sequence ID" value="KAL3664816.1"/>
    <property type="molecule type" value="Genomic_DNA"/>
</dbReference>
<evidence type="ECO:0000313" key="3">
    <source>
        <dbReference type="Proteomes" id="UP001632037"/>
    </source>
</evidence>
<keyword evidence="3" id="KW-1185">Reference proteome</keyword>
<comment type="caution">
    <text evidence="2">The sequence shown here is derived from an EMBL/GenBank/DDBJ whole genome shotgun (WGS) entry which is preliminary data.</text>
</comment>
<accession>A0ABD3FEW7</accession>
<protein>
    <submittedName>
        <fullName evidence="2">Uncharacterized protein</fullName>
    </submittedName>
</protein>
<dbReference type="Proteomes" id="UP001632037">
    <property type="component" value="Unassembled WGS sequence"/>
</dbReference>
<sequence length="117" mass="14202">MNNNRTKRKNLQKRRKRRLFAVIAAEIQASVCTHLNCRNIPMWWYGFPALIVVLEQEEAQKTPDQKELEQMRNEEERQRTHEQWKKSVEKSNAIFDKKRKILAQRQKLILSLRQQMQ</sequence>
<evidence type="ECO:0000313" key="2">
    <source>
        <dbReference type="EMBL" id="KAL3664816.1"/>
    </source>
</evidence>
<gene>
    <name evidence="2" type="ORF">V7S43_009996</name>
</gene>
<name>A0ABD3FEW7_9STRA</name>
<evidence type="ECO:0000256" key="1">
    <source>
        <dbReference type="SAM" id="MobiDB-lite"/>
    </source>
</evidence>
<proteinExistence type="predicted"/>